<feature type="transmembrane region" description="Helical" evidence="8">
    <location>
        <begin position="194"/>
        <end position="213"/>
    </location>
</feature>
<dbReference type="InterPro" id="IPR050297">
    <property type="entry name" value="LipidA_mod_glycosyltrf_83"/>
</dbReference>
<evidence type="ECO:0000256" key="7">
    <source>
        <dbReference type="ARBA" id="ARBA00023136"/>
    </source>
</evidence>
<comment type="caution">
    <text evidence="10">The sequence shown here is derived from an EMBL/GenBank/DDBJ whole genome shotgun (WGS) entry which is preliminary data.</text>
</comment>
<accession>A0A1F4YDU6</accession>
<feature type="transmembrane region" description="Helical" evidence="8">
    <location>
        <begin position="306"/>
        <end position="323"/>
    </location>
</feature>
<keyword evidence="4" id="KW-0808">Transferase</keyword>
<feature type="transmembrane region" description="Helical" evidence="8">
    <location>
        <begin position="133"/>
        <end position="151"/>
    </location>
</feature>
<gene>
    <name evidence="10" type="ORF">A2876_02625</name>
</gene>
<dbReference type="GO" id="GO:0009103">
    <property type="term" value="P:lipopolysaccharide biosynthetic process"/>
    <property type="evidence" value="ECO:0007669"/>
    <property type="project" value="UniProtKB-ARBA"/>
</dbReference>
<dbReference type="GO" id="GO:0005886">
    <property type="term" value="C:plasma membrane"/>
    <property type="evidence" value="ECO:0007669"/>
    <property type="project" value="UniProtKB-SubCell"/>
</dbReference>
<reference evidence="10 11" key="1">
    <citation type="journal article" date="2016" name="Nat. Commun.">
        <title>Thousands of microbial genomes shed light on interconnected biogeochemical processes in an aquifer system.</title>
        <authorList>
            <person name="Anantharaman K."/>
            <person name="Brown C.T."/>
            <person name="Hug L.A."/>
            <person name="Sharon I."/>
            <person name="Castelle C.J."/>
            <person name="Probst A.J."/>
            <person name="Thomas B.C."/>
            <person name="Singh A."/>
            <person name="Wilkins M.J."/>
            <person name="Karaoz U."/>
            <person name="Brodie E.L."/>
            <person name="Williams K.H."/>
            <person name="Hubbard S.S."/>
            <person name="Banfield J.F."/>
        </authorList>
    </citation>
    <scope>NUCLEOTIDE SEQUENCE [LARGE SCALE GENOMIC DNA]</scope>
</reference>
<keyword evidence="7 8" id="KW-0472">Membrane</keyword>
<feature type="transmembrane region" description="Helical" evidence="8">
    <location>
        <begin position="83"/>
        <end position="104"/>
    </location>
</feature>
<name>A0A1F4YDU6_9BACT</name>
<evidence type="ECO:0000256" key="3">
    <source>
        <dbReference type="ARBA" id="ARBA00022676"/>
    </source>
</evidence>
<dbReference type="InterPro" id="IPR038731">
    <property type="entry name" value="RgtA/B/C-like"/>
</dbReference>
<comment type="subcellular location">
    <subcellularLocation>
        <location evidence="1">Cell membrane</location>
        <topology evidence="1">Multi-pass membrane protein</topology>
    </subcellularLocation>
</comment>
<feature type="transmembrane region" description="Helical" evidence="8">
    <location>
        <begin position="329"/>
        <end position="345"/>
    </location>
</feature>
<dbReference type="AlphaFoldDB" id="A0A1F4YDU6"/>
<dbReference type="Pfam" id="PF13231">
    <property type="entry name" value="PMT_2"/>
    <property type="match status" value="1"/>
</dbReference>
<protein>
    <recommendedName>
        <fullName evidence="9">Glycosyltransferase RgtA/B/C/D-like domain-containing protein</fullName>
    </recommendedName>
</protein>
<organism evidence="10 11">
    <name type="scientific">Candidatus Amesbacteria bacterium RIFCSPHIGHO2_01_FULL_48_32b</name>
    <dbReference type="NCBI Taxonomy" id="1797253"/>
    <lineage>
        <taxon>Bacteria</taxon>
        <taxon>Candidatus Amesiibacteriota</taxon>
    </lineage>
</organism>
<dbReference type="EMBL" id="MEXH01000021">
    <property type="protein sequence ID" value="OGC92157.1"/>
    <property type="molecule type" value="Genomic_DNA"/>
</dbReference>
<keyword evidence="2" id="KW-1003">Cell membrane</keyword>
<keyword evidence="6 8" id="KW-1133">Transmembrane helix</keyword>
<evidence type="ECO:0000256" key="8">
    <source>
        <dbReference type="SAM" id="Phobius"/>
    </source>
</evidence>
<feature type="transmembrane region" description="Helical" evidence="8">
    <location>
        <begin position="282"/>
        <end position="299"/>
    </location>
</feature>
<feature type="transmembrane region" description="Helical" evidence="8">
    <location>
        <begin position="352"/>
        <end position="370"/>
    </location>
</feature>
<evidence type="ECO:0000256" key="4">
    <source>
        <dbReference type="ARBA" id="ARBA00022679"/>
    </source>
</evidence>
<evidence type="ECO:0000256" key="2">
    <source>
        <dbReference type="ARBA" id="ARBA00022475"/>
    </source>
</evidence>
<dbReference type="PANTHER" id="PTHR33908">
    <property type="entry name" value="MANNOSYLTRANSFERASE YKCB-RELATED"/>
    <property type="match status" value="1"/>
</dbReference>
<evidence type="ECO:0000259" key="9">
    <source>
        <dbReference type="Pfam" id="PF13231"/>
    </source>
</evidence>
<keyword evidence="5 8" id="KW-0812">Transmembrane</keyword>
<dbReference type="Proteomes" id="UP000178176">
    <property type="component" value="Unassembled WGS sequence"/>
</dbReference>
<keyword evidence="3" id="KW-0328">Glycosyltransferase</keyword>
<evidence type="ECO:0000256" key="1">
    <source>
        <dbReference type="ARBA" id="ARBA00004651"/>
    </source>
</evidence>
<proteinExistence type="predicted"/>
<evidence type="ECO:0000313" key="11">
    <source>
        <dbReference type="Proteomes" id="UP000178176"/>
    </source>
</evidence>
<feature type="transmembrane region" description="Helical" evidence="8">
    <location>
        <begin position="171"/>
        <end position="187"/>
    </location>
</feature>
<evidence type="ECO:0000256" key="5">
    <source>
        <dbReference type="ARBA" id="ARBA00022692"/>
    </source>
</evidence>
<feature type="domain" description="Glycosyltransferase RgtA/B/C/D-like" evidence="9">
    <location>
        <begin position="63"/>
        <end position="187"/>
    </location>
</feature>
<evidence type="ECO:0000256" key="6">
    <source>
        <dbReference type="ARBA" id="ARBA00022989"/>
    </source>
</evidence>
<dbReference type="GO" id="GO:0016763">
    <property type="term" value="F:pentosyltransferase activity"/>
    <property type="evidence" value="ECO:0007669"/>
    <property type="project" value="TreeGrafter"/>
</dbReference>
<dbReference type="PANTHER" id="PTHR33908:SF11">
    <property type="entry name" value="MEMBRANE PROTEIN"/>
    <property type="match status" value="1"/>
</dbReference>
<sequence length="500" mass="57513">MKRLLLVLLLGLILRVFWLDKFPAGFTADEAGQGYDAYSILKTGRDSWSQFFPLFPRGFGDFKPPLYMYAAIPSVAVFGLNEFAVRLPAAIAGTLSILVVYLLAKELFSQKTAFLAALLMSISPWHVQLSRNAWEGGLGVLLFPLGLYLFIKKRYWPAFLVWGINLYTYHSWRIFTVFFVASIIVYLRQLKPAFLIFVLALLPLVINLKAVLVRASDVGIFSSANTLNYLTNRNSPPTLFDNKYVFYADQFFTNYLSYFSPIFYFTGHRPDFSHLNFPGMPLHFPLEIIFILLGLVLILRGKPSPYLLLWALLAPVPAALTESSNAQRAIAIFPLPIFLSAYGLSNLRFQKLFLLALAASFGFYLHTYLIKLPKNPIYSQRVNYKEAFTKAISLADKYDSVHFSRVFTVPHIFVAFYSKWDPADFQKYSQDWRRYEKADKLYVDQLESWNLGKYEFHDFHWEREGKLQNALLVSSFGDFPASQHILFDLADYRFAVINPR</sequence>
<evidence type="ECO:0000313" key="10">
    <source>
        <dbReference type="EMBL" id="OGC92157.1"/>
    </source>
</evidence>